<evidence type="ECO:0000256" key="1">
    <source>
        <dbReference type="ARBA" id="ARBA00004651"/>
    </source>
</evidence>
<feature type="transmembrane region" description="Helical" evidence="7">
    <location>
        <begin position="21"/>
        <end position="49"/>
    </location>
</feature>
<reference evidence="10" key="1">
    <citation type="submission" date="2023-07" db="EMBL/GenBank/DDBJ databases">
        <title>Novel Mycoplasma species identified in domestic and wild animals.</title>
        <authorList>
            <person name="Volokhov D.V."/>
            <person name="Furtak V.A."/>
            <person name="Zagorodnyaya T.A."/>
        </authorList>
    </citation>
    <scope>NUCLEOTIDE SEQUENCE [LARGE SCALE GENOMIC DNA]</scope>
    <source>
        <strain evidence="10">92-19</strain>
    </source>
</reference>
<evidence type="ECO:0000256" key="6">
    <source>
        <dbReference type="ARBA" id="ARBA00023136"/>
    </source>
</evidence>
<keyword evidence="3" id="KW-1003">Cell membrane</keyword>
<keyword evidence="2 7" id="KW-0813">Transport</keyword>
<dbReference type="InterPro" id="IPR000515">
    <property type="entry name" value="MetI-like"/>
</dbReference>
<evidence type="ECO:0000256" key="3">
    <source>
        <dbReference type="ARBA" id="ARBA00022475"/>
    </source>
</evidence>
<dbReference type="PANTHER" id="PTHR43005:SF1">
    <property type="entry name" value="SPERMIDINE_PUTRESCINE TRANSPORT SYSTEM PERMEASE PROTEIN"/>
    <property type="match status" value="1"/>
</dbReference>
<evidence type="ECO:0000256" key="7">
    <source>
        <dbReference type="RuleBase" id="RU363032"/>
    </source>
</evidence>
<comment type="subcellular location">
    <subcellularLocation>
        <location evidence="1 7">Cell membrane</location>
        <topology evidence="1 7">Multi-pass membrane protein</topology>
    </subcellularLocation>
</comment>
<evidence type="ECO:0000256" key="2">
    <source>
        <dbReference type="ARBA" id="ARBA00022448"/>
    </source>
</evidence>
<keyword evidence="10" id="KW-1185">Reference proteome</keyword>
<feature type="transmembrane region" description="Helical" evidence="7">
    <location>
        <begin position="279"/>
        <end position="297"/>
    </location>
</feature>
<keyword evidence="6 7" id="KW-0472">Membrane</keyword>
<feature type="domain" description="ABC transmembrane type-1" evidence="8">
    <location>
        <begin position="81"/>
        <end position="300"/>
    </location>
</feature>
<gene>
    <name evidence="9" type="ORF">N7603_05855</name>
</gene>
<dbReference type="EMBL" id="JAOEGN010000010">
    <property type="protein sequence ID" value="MCU0105177.1"/>
    <property type="molecule type" value="Genomic_DNA"/>
</dbReference>
<keyword evidence="5 7" id="KW-1133">Transmembrane helix</keyword>
<evidence type="ECO:0000259" key="8">
    <source>
        <dbReference type="PROSITE" id="PS50928"/>
    </source>
</evidence>
<organism evidence="9 10">
    <name type="scientific">Paracholeplasma vituli</name>
    <dbReference type="NCBI Taxonomy" id="69473"/>
    <lineage>
        <taxon>Bacteria</taxon>
        <taxon>Bacillati</taxon>
        <taxon>Mycoplasmatota</taxon>
        <taxon>Mollicutes</taxon>
        <taxon>Acholeplasmatales</taxon>
        <taxon>Acholeplasmataceae</taxon>
        <taxon>Paracholeplasma</taxon>
    </lineage>
</organism>
<proteinExistence type="inferred from homology"/>
<feature type="transmembrane region" description="Helical" evidence="7">
    <location>
        <begin position="170"/>
        <end position="196"/>
    </location>
</feature>
<evidence type="ECO:0000256" key="4">
    <source>
        <dbReference type="ARBA" id="ARBA00022692"/>
    </source>
</evidence>
<feature type="transmembrane region" description="Helical" evidence="7">
    <location>
        <begin position="85"/>
        <end position="107"/>
    </location>
</feature>
<dbReference type="Gene3D" id="1.10.3720.10">
    <property type="entry name" value="MetI-like"/>
    <property type="match status" value="1"/>
</dbReference>
<dbReference type="Pfam" id="PF00528">
    <property type="entry name" value="BPD_transp_1"/>
    <property type="match status" value="1"/>
</dbReference>
<dbReference type="PANTHER" id="PTHR43005">
    <property type="entry name" value="BLR7065 PROTEIN"/>
    <property type="match status" value="1"/>
</dbReference>
<dbReference type="CDD" id="cd06261">
    <property type="entry name" value="TM_PBP2"/>
    <property type="match status" value="1"/>
</dbReference>
<evidence type="ECO:0000313" key="10">
    <source>
        <dbReference type="Proteomes" id="UP001209076"/>
    </source>
</evidence>
<name>A0ABT2PW76_9MOLU</name>
<protein>
    <submittedName>
        <fullName evidence="9">Sugar ABC transporter permease</fullName>
    </submittedName>
</protein>
<dbReference type="Proteomes" id="UP001209076">
    <property type="component" value="Unassembled WGS sequence"/>
</dbReference>
<dbReference type="PROSITE" id="PS50928">
    <property type="entry name" value="ABC_TM1"/>
    <property type="match status" value="1"/>
</dbReference>
<accession>A0ABT2PW76</accession>
<feature type="transmembrane region" description="Helical" evidence="7">
    <location>
        <begin position="230"/>
        <end position="251"/>
    </location>
</feature>
<comment type="similarity">
    <text evidence="7">Belongs to the binding-protein-dependent transport system permease family.</text>
</comment>
<sequence>MNKIKRFFVIEKRKFKQDDKAAYLFALPYTLLFLVFIVVPIILAILLSFTTYDMVSSPRPIGLNNYIYLLTSDAEFMKYILSNTIRFSILVGPGGYVLSFVLAWCLAQLPHRLRTVLAVILYTPSLTAGVTMSVIWKVFFAGDSSGYLNYILLELGLIVEPIAFLQSPQYLFIIMVGVTLWGSMGVGFLAMLAGILNVDKELYEAAYLDGVRNRFQEVIHITIPSMKPQMLFGAVMAIVTAFSTGAIGVQLSGSNPTPNYAGSLIVNHIEDFGFTRYDMGYAAALSVALLGLIYFFSKIAYKLFGERD</sequence>
<evidence type="ECO:0000313" key="9">
    <source>
        <dbReference type="EMBL" id="MCU0105177.1"/>
    </source>
</evidence>
<keyword evidence="4 7" id="KW-0812">Transmembrane</keyword>
<dbReference type="InterPro" id="IPR035906">
    <property type="entry name" value="MetI-like_sf"/>
</dbReference>
<evidence type="ECO:0000256" key="5">
    <source>
        <dbReference type="ARBA" id="ARBA00022989"/>
    </source>
</evidence>
<dbReference type="SUPFAM" id="SSF161098">
    <property type="entry name" value="MetI-like"/>
    <property type="match status" value="1"/>
</dbReference>
<feature type="transmembrane region" description="Helical" evidence="7">
    <location>
        <begin position="119"/>
        <end position="139"/>
    </location>
</feature>
<comment type="caution">
    <text evidence="9">The sequence shown here is derived from an EMBL/GenBank/DDBJ whole genome shotgun (WGS) entry which is preliminary data.</text>
</comment>